<dbReference type="SUPFAM" id="SSF46785">
    <property type="entry name" value="Winged helix' DNA-binding domain"/>
    <property type="match status" value="1"/>
</dbReference>
<dbReference type="STRING" id="333140.AWW68_12775"/>
<evidence type="ECO:0000313" key="3">
    <source>
        <dbReference type="Proteomes" id="UP000075606"/>
    </source>
</evidence>
<evidence type="ECO:0000259" key="1">
    <source>
        <dbReference type="Pfam" id="PF03551"/>
    </source>
</evidence>
<organism evidence="2 3">
    <name type="scientific">Roseivirga spongicola</name>
    <dbReference type="NCBI Taxonomy" id="333140"/>
    <lineage>
        <taxon>Bacteria</taxon>
        <taxon>Pseudomonadati</taxon>
        <taxon>Bacteroidota</taxon>
        <taxon>Cytophagia</taxon>
        <taxon>Cytophagales</taxon>
        <taxon>Roseivirgaceae</taxon>
        <taxon>Roseivirga</taxon>
    </lineage>
</organism>
<keyword evidence="3" id="KW-1185">Reference proteome</keyword>
<dbReference type="EMBL" id="LRPC01000028">
    <property type="protein sequence ID" value="KYG73558.1"/>
    <property type="molecule type" value="Genomic_DNA"/>
</dbReference>
<accession>A0A150X4B2</accession>
<dbReference type="Pfam" id="PF03551">
    <property type="entry name" value="PadR"/>
    <property type="match status" value="1"/>
</dbReference>
<dbReference type="OrthoDB" id="982587at2"/>
<protein>
    <submittedName>
        <fullName evidence="2">PadR family transcriptional regulator</fullName>
    </submittedName>
</protein>
<name>A0A150X4B2_9BACT</name>
<dbReference type="Proteomes" id="UP000075606">
    <property type="component" value="Unassembled WGS sequence"/>
</dbReference>
<proteinExistence type="predicted"/>
<dbReference type="InterPro" id="IPR036388">
    <property type="entry name" value="WH-like_DNA-bd_sf"/>
</dbReference>
<sequence>MMKGYLGEFEELVLLTIANLAEEAYGTTILEMIEQQANRKMSLGALHSTLTRLEEKGFLVSYLGEPTAKRGGRRKRYFEITQSAKEALNNMKSLRDELWQNSKINLSVG</sequence>
<dbReference type="InterPro" id="IPR005149">
    <property type="entry name" value="Tscrpt_reg_PadR_N"/>
</dbReference>
<feature type="domain" description="Transcription regulator PadR N-terminal" evidence="1">
    <location>
        <begin position="15"/>
        <end position="89"/>
    </location>
</feature>
<reference evidence="2 3" key="1">
    <citation type="submission" date="2016-01" db="EMBL/GenBank/DDBJ databases">
        <title>Genome sequencing of Roseivirga spongicola UST030701-084.</title>
        <authorList>
            <person name="Selvaratnam C."/>
            <person name="Thevarajoo S."/>
            <person name="Goh K.M."/>
            <person name="Ee R."/>
            <person name="Chan K.-G."/>
            <person name="Chong C.S."/>
        </authorList>
    </citation>
    <scope>NUCLEOTIDE SEQUENCE [LARGE SCALE GENOMIC DNA]</scope>
    <source>
        <strain evidence="2 3">UST030701-084</strain>
    </source>
</reference>
<dbReference type="AlphaFoldDB" id="A0A150X4B2"/>
<dbReference type="InterPro" id="IPR036390">
    <property type="entry name" value="WH_DNA-bd_sf"/>
</dbReference>
<gene>
    <name evidence="2" type="ORF">AWW68_12775</name>
</gene>
<comment type="caution">
    <text evidence="2">The sequence shown here is derived from an EMBL/GenBank/DDBJ whole genome shotgun (WGS) entry which is preliminary data.</text>
</comment>
<dbReference type="Gene3D" id="1.10.10.10">
    <property type="entry name" value="Winged helix-like DNA-binding domain superfamily/Winged helix DNA-binding domain"/>
    <property type="match status" value="1"/>
</dbReference>
<evidence type="ECO:0000313" key="2">
    <source>
        <dbReference type="EMBL" id="KYG73558.1"/>
    </source>
</evidence>